<evidence type="ECO:0000313" key="14">
    <source>
        <dbReference type="Proteomes" id="UP000177061"/>
    </source>
</evidence>
<dbReference type="SUPFAM" id="SSF55821">
    <property type="entry name" value="YrdC/RibB"/>
    <property type="match status" value="1"/>
</dbReference>
<dbReference type="Gene3D" id="3.90.870.10">
    <property type="entry name" value="DHBP synthase"/>
    <property type="match status" value="1"/>
</dbReference>
<keyword evidence="5" id="KW-0808">Transferase</keyword>
<evidence type="ECO:0000256" key="7">
    <source>
        <dbReference type="ARBA" id="ARBA00022695"/>
    </source>
</evidence>
<protein>
    <recommendedName>
        <fullName evidence="10">L-threonylcarbamoyladenylate synthase</fullName>
        <ecNumber evidence="3">2.7.7.87</ecNumber>
    </recommendedName>
    <alternativeName>
        <fullName evidence="10">L-threonylcarbamoyladenylate synthase</fullName>
    </alternativeName>
</protein>
<dbReference type="Pfam" id="PF01300">
    <property type="entry name" value="Sua5_yciO_yrdC"/>
    <property type="match status" value="1"/>
</dbReference>
<gene>
    <name evidence="13" type="ORF">A3J64_00780</name>
</gene>
<dbReference type="GO" id="GO:0003725">
    <property type="term" value="F:double-stranded RNA binding"/>
    <property type="evidence" value="ECO:0007669"/>
    <property type="project" value="InterPro"/>
</dbReference>
<dbReference type="InterPro" id="IPR017945">
    <property type="entry name" value="DHBP_synth_RibB-like_a/b_dom"/>
</dbReference>
<dbReference type="GO" id="GO:0006450">
    <property type="term" value="P:regulation of translational fidelity"/>
    <property type="evidence" value="ECO:0007669"/>
    <property type="project" value="TreeGrafter"/>
</dbReference>
<reference evidence="13 14" key="1">
    <citation type="journal article" date="2016" name="Nat. Commun.">
        <title>Thousands of microbial genomes shed light on interconnected biogeochemical processes in an aquifer system.</title>
        <authorList>
            <person name="Anantharaman K."/>
            <person name="Brown C.T."/>
            <person name="Hug L.A."/>
            <person name="Sharon I."/>
            <person name="Castelle C.J."/>
            <person name="Probst A.J."/>
            <person name="Thomas B.C."/>
            <person name="Singh A."/>
            <person name="Wilkins M.J."/>
            <person name="Karaoz U."/>
            <person name="Brodie E.L."/>
            <person name="Williams K.H."/>
            <person name="Hubbard S.S."/>
            <person name="Banfield J.F."/>
        </authorList>
    </citation>
    <scope>NUCLEOTIDE SEQUENCE [LARGE SCALE GENOMIC DNA]</scope>
</reference>
<evidence type="ECO:0000256" key="5">
    <source>
        <dbReference type="ARBA" id="ARBA00022679"/>
    </source>
</evidence>
<dbReference type="PANTHER" id="PTHR17490:SF16">
    <property type="entry name" value="THREONYLCARBAMOYL-AMP SYNTHASE"/>
    <property type="match status" value="1"/>
</dbReference>
<sequence>MEIIKINPQNPELEIIQKAADVIRRGGAVVYPTDTVYGLGVDALKPYAVERLFKIKKRPMTKPAPVLVKDIEMAKKLAFIDRKTEKILTEVWPGAVTVVLEKRNSVPEILTGGKRTIGLRIADYQITQALMEQLDTPLTATSANFSGQAPFLCAEDIVRIFEKVYPRPDLILDAGRLSASQPSTLLDLTGPKPKILRVGPVSKEQLLEILK</sequence>
<comment type="subcellular location">
    <subcellularLocation>
        <location evidence="1">Cytoplasm</location>
    </subcellularLocation>
</comment>
<dbReference type="Proteomes" id="UP000177061">
    <property type="component" value="Unassembled WGS sequence"/>
</dbReference>
<name>A0A1G2FIN5_9BACT</name>
<dbReference type="InterPro" id="IPR006070">
    <property type="entry name" value="Sua5-like_dom"/>
</dbReference>
<keyword evidence="8" id="KW-0547">Nucleotide-binding</keyword>
<evidence type="ECO:0000256" key="2">
    <source>
        <dbReference type="ARBA" id="ARBA00007663"/>
    </source>
</evidence>
<evidence type="ECO:0000256" key="11">
    <source>
        <dbReference type="ARBA" id="ARBA00048366"/>
    </source>
</evidence>
<keyword evidence="9" id="KW-0067">ATP-binding</keyword>
<dbReference type="AlphaFoldDB" id="A0A1G2FIN5"/>
<evidence type="ECO:0000313" key="13">
    <source>
        <dbReference type="EMBL" id="OGZ37510.1"/>
    </source>
</evidence>
<keyword evidence="6" id="KW-0819">tRNA processing</keyword>
<feature type="domain" description="YrdC-like" evidence="12">
    <location>
        <begin position="13"/>
        <end position="201"/>
    </location>
</feature>
<dbReference type="EMBL" id="MHNB01000007">
    <property type="protein sequence ID" value="OGZ37510.1"/>
    <property type="molecule type" value="Genomic_DNA"/>
</dbReference>
<evidence type="ECO:0000259" key="12">
    <source>
        <dbReference type="PROSITE" id="PS51163"/>
    </source>
</evidence>
<dbReference type="NCBIfam" id="TIGR00057">
    <property type="entry name" value="L-threonylcarbamoyladenylate synthase"/>
    <property type="match status" value="1"/>
</dbReference>
<evidence type="ECO:0000256" key="6">
    <source>
        <dbReference type="ARBA" id="ARBA00022694"/>
    </source>
</evidence>
<comment type="similarity">
    <text evidence="2">Belongs to the SUA5 family.</text>
</comment>
<dbReference type="STRING" id="1801997.A3J64_00780"/>
<dbReference type="GO" id="GO:0061710">
    <property type="term" value="F:L-threonylcarbamoyladenylate synthase"/>
    <property type="evidence" value="ECO:0007669"/>
    <property type="project" value="UniProtKB-EC"/>
</dbReference>
<keyword evidence="4" id="KW-0963">Cytoplasm</keyword>
<dbReference type="EC" id="2.7.7.87" evidence="3"/>
<comment type="caution">
    <text evidence="13">The sequence shown here is derived from an EMBL/GenBank/DDBJ whole genome shotgun (WGS) entry which is preliminary data.</text>
</comment>
<dbReference type="InterPro" id="IPR050156">
    <property type="entry name" value="TC-AMP_synthase_SUA5"/>
</dbReference>
<evidence type="ECO:0000256" key="1">
    <source>
        <dbReference type="ARBA" id="ARBA00004496"/>
    </source>
</evidence>
<keyword evidence="7" id="KW-0548">Nucleotidyltransferase</keyword>
<dbReference type="GO" id="GO:0005737">
    <property type="term" value="C:cytoplasm"/>
    <property type="evidence" value="ECO:0007669"/>
    <property type="project" value="UniProtKB-SubCell"/>
</dbReference>
<comment type="catalytic activity">
    <reaction evidence="11">
        <text>L-threonine + hydrogencarbonate + ATP = L-threonylcarbamoyladenylate + diphosphate + H2O</text>
        <dbReference type="Rhea" id="RHEA:36407"/>
        <dbReference type="ChEBI" id="CHEBI:15377"/>
        <dbReference type="ChEBI" id="CHEBI:17544"/>
        <dbReference type="ChEBI" id="CHEBI:30616"/>
        <dbReference type="ChEBI" id="CHEBI:33019"/>
        <dbReference type="ChEBI" id="CHEBI:57926"/>
        <dbReference type="ChEBI" id="CHEBI:73682"/>
        <dbReference type="EC" id="2.7.7.87"/>
    </reaction>
</comment>
<evidence type="ECO:0000256" key="8">
    <source>
        <dbReference type="ARBA" id="ARBA00022741"/>
    </source>
</evidence>
<evidence type="ECO:0000256" key="9">
    <source>
        <dbReference type="ARBA" id="ARBA00022840"/>
    </source>
</evidence>
<proteinExistence type="inferred from homology"/>
<dbReference type="PROSITE" id="PS51163">
    <property type="entry name" value="YRDC"/>
    <property type="match status" value="1"/>
</dbReference>
<evidence type="ECO:0000256" key="10">
    <source>
        <dbReference type="ARBA" id="ARBA00029774"/>
    </source>
</evidence>
<dbReference type="GO" id="GO:0000049">
    <property type="term" value="F:tRNA binding"/>
    <property type="evidence" value="ECO:0007669"/>
    <property type="project" value="TreeGrafter"/>
</dbReference>
<evidence type="ECO:0000256" key="4">
    <source>
        <dbReference type="ARBA" id="ARBA00022490"/>
    </source>
</evidence>
<dbReference type="GO" id="GO:0008033">
    <property type="term" value="P:tRNA processing"/>
    <property type="evidence" value="ECO:0007669"/>
    <property type="project" value="UniProtKB-KW"/>
</dbReference>
<dbReference type="PANTHER" id="PTHR17490">
    <property type="entry name" value="SUA5"/>
    <property type="match status" value="1"/>
</dbReference>
<organism evidence="13 14">
    <name type="scientific">Candidatus Portnoybacteria bacterium RIFCSPHIGHO2_12_FULL_38_9</name>
    <dbReference type="NCBI Taxonomy" id="1801997"/>
    <lineage>
        <taxon>Bacteria</taxon>
        <taxon>Candidatus Portnoyibacteriota</taxon>
    </lineage>
</organism>
<accession>A0A1G2FIN5</accession>
<dbReference type="GO" id="GO:0005524">
    <property type="term" value="F:ATP binding"/>
    <property type="evidence" value="ECO:0007669"/>
    <property type="project" value="UniProtKB-KW"/>
</dbReference>
<evidence type="ECO:0000256" key="3">
    <source>
        <dbReference type="ARBA" id="ARBA00012584"/>
    </source>
</evidence>